<organism evidence="1 2">
    <name type="scientific">Colletotrichum truncatum</name>
    <name type="common">Anthracnose fungus</name>
    <name type="synonym">Colletotrichum capsici</name>
    <dbReference type="NCBI Taxonomy" id="5467"/>
    <lineage>
        <taxon>Eukaryota</taxon>
        <taxon>Fungi</taxon>
        <taxon>Dikarya</taxon>
        <taxon>Ascomycota</taxon>
        <taxon>Pezizomycotina</taxon>
        <taxon>Sordariomycetes</taxon>
        <taxon>Hypocreomycetidae</taxon>
        <taxon>Glomerellales</taxon>
        <taxon>Glomerellaceae</taxon>
        <taxon>Colletotrichum</taxon>
        <taxon>Colletotrichum truncatum species complex</taxon>
    </lineage>
</organism>
<evidence type="ECO:0000313" key="1">
    <source>
        <dbReference type="EMBL" id="KAL0939377.1"/>
    </source>
</evidence>
<name>A0ACC3Z5K3_COLTU</name>
<evidence type="ECO:0000313" key="2">
    <source>
        <dbReference type="Proteomes" id="UP000805649"/>
    </source>
</evidence>
<reference evidence="1 2" key="1">
    <citation type="journal article" date="2020" name="Phytopathology">
        <title>Genome Sequence Resources of Colletotrichum truncatum, C. plurivorum, C. musicola, and C. sojae: Four Species Pathogenic to Soybean (Glycine max).</title>
        <authorList>
            <person name="Rogerio F."/>
            <person name="Boufleur T.R."/>
            <person name="Ciampi-Guillardi M."/>
            <person name="Sukno S.A."/>
            <person name="Thon M.R."/>
            <person name="Massola Junior N.S."/>
            <person name="Baroncelli R."/>
        </authorList>
    </citation>
    <scope>NUCLEOTIDE SEQUENCE [LARGE SCALE GENOMIC DNA]</scope>
    <source>
        <strain evidence="1 2">CMES1059</strain>
    </source>
</reference>
<dbReference type="EMBL" id="VUJX02000003">
    <property type="protein sequence ID" value="KAL0939377.1"/>
    <property type="molecule type" value="Genomic_DNA"/>
</dbReference>
<dbReference type="Proteomes" id="UP000805649">
    <property type="component" value="Unassembled WGS sequence"/>
</dbReference>
<accession>A0ACC3Z5K3</accession>
<gene>
    <name evidence="1" type="ORF">CTRU02_205987</name>
</gene>
<comment type="caution">
    <text evidence="1">The sequence shown here is derived from an EMBL/GenBank/DDBJ whole genome shotgun (WGS) entry which is preliminary data.</text>
</comment>
<protein>
    <submittedName>
        <fullName evidence="1">Uncharacterized protein</fullName>
    </submittedName>
</protein>
<keyword evidence="2" id="KW-1185">Reference proteome</keyword>
<proteinExistence type="predicted"/>
<sequence length="119" mass="13764">MTSAVTASIAYSLVSIWPRAVRTGPPNHCRRYHRDFREKPRSYAFVGDFGSYPDHHSFRIYYQRVITIARLCTLRAGMESFRTLLASPSTRYRTGYGCSWSVSVTIHKHSQILKSQYII</sequence>